<evidence type="ECO:0000256" key="2">
    <source>
        <dbReference type="ARBA" id="ARBA00022448"/>
    </source>
</evidence>
<dbReference type="EMBL" id="KF900595">
    <property type="protein sequence ID" value="AIF00557.1"/>
    <property type="molecule type" value="Genomic_DNA"/>
</dbReference>
<feature type="transmembrane region" description="Helical" evidence="7">
    <location>
        <begin position="93"/>
        <end position="111"/>
    </location>
</feature>
<evidence type="ECO:0000313" key="9">
    <source>
        <dbReference type="EMBL" id="AIF00557.1"/>
    </source>
</evidence>
<keyword evidence="7" id="KW-1133">Transmembrane helix</keyword>
<name>A0A075GEZ6_9EURY</name>
<dbReference type="PROSITE" id="PS50893">
    <property type="entry name" value="ABC_TRANSPORTER_2"/>
    <property type="match status" value="1"/>
</dbReference>
<dbReference type="GO" id="GO:0015833">
    <property type="term" value="P:peptide transport"/>
    <property type="evidence" value="ECO:0007669"/>
    <property type="project" value="InterPro"/>
</dbReference>
<gene>
    <name evidence="9" type="primary">ABC.PE.A</name>
</gene>
<dbReference type="InterPro" id="IPR003439">
    <property type="entry name" value="ABC_transporter-like_ATP-bd"/>
</dbReference>
<evidence type="ECO:0000259" key="8">
    <source>
        <dbReference type="PROSITE" id="PS50893"/>
    </source>
</evidence>
<dbReference type="PANTHER" id="PTHR43297">
    <property type="entry name" value="OLIGOPEPTIDE TRANSPORT ATP-BINDING PROTEIN APPD"/>
    <property type="match status" value="1"/>
</dbReference>
<dbReference type="Gene3D" id="3.40.50.300">
    <property type="entry name" value="P-loop containing nucleotide triphosphate hydrolases"/>
    <property type="match status" value="2"/>
</dbReference>
<dbReference type="InterPro" id="IPR050388">
    <property type="entry name" value="ABC_Ni/Peptide_Import"/>
</dbReference>
<evidence type="ECO:0000256" key="5">
    <source>
        <dbReference type="ARBA" id="ARBA00022840"/>
    </source>
</evidence>
<dbReference type="Pfam" id="PF08352">
    <property type="entry name" value="oligo_HPY"/>
    <property type="match status" value="1"/>
</dbReference>
<keyword evidence="6 7" id="KW-0472">Membrane</keyword>
<keyword evidence="7" id="KW-0812">Transmembrane</keyword>
<dbReference type="GO" id="GO:0016887">
    <property type="term" value="F:ATP hydrolysis activity"/>
    <property type="evidence" value="ECO:0007669"/>
    <property type="project" value="InterPro"/>
</dbReference>
<feature type="transmembrane region" description="Helical" evidence="7">
    <location>
        <begin position="244"/>
        <end position="262"/>
    </location>
</feature>
<keyword evidence="5" id="KW-0067">ATP-binding</keyword>
<proteinExistence type="predicted"/>
<dbReference type="Pfam" id="PF00005">
    <property type="entry name" value="ABC_tran"/>
    <property type="match status" value="2"/>
</dbReference>
<evidence type="ECO:0000256" key="4">
    <source>
        <dbReference type="ARBA" id="ARBA00022741"/>
    </source>
</evidence>
<reference evidence="9" key="1">
    <citation type="journal article" date="2014" name="Genome Biol. Evol.">
        <title>Pangenome evidence for extensive interdomain horizontal transfer affecting lineage core and shell genes in uncultured planktonic thaumarchaeota and euryarchaeota.</title>
        <authorList>
            <person name="Deschamps P."/>
            <person name="Zivanovic Y."/>
            <person name="Moreira D."/>
            <person name="Rodriguez-Valera F."/>
            <person name="Lopez-Garcia P."/>
        </authorList>
    </citation>
    <scope>NUCLEOTIDE SEQUENCE</scope>
</reference>
<dbReference type="CDD" id="cd03257">
    <property type="entry name" value="ABC_NikE_OppD_transporters"/>
    <property type="match status" value="1"/>
</dbReference>
<keyword evidence="4" id="KW-0547">Nucleotide-binding</keyword>
<accession>A0A075GEZ6</accession>
<feature type="domain" description="ABC transporter" evidence="8">
    <location>
        <begin position="6"/>
        <end position="486"/>
    </location>
</feature>
<dbReference type="GO" id="GO:0005886">
    <property type="term" value="C:plasma membrane"/>
    <property type="evidence" value="ECO:0007669"/>
    <property type="project" value="UniProtKB-SubCell"/>
</dbReference>
<feature type="transmembrane region" description="Helical" evidence="7">
    <location>
        <begin position="117"/>
        <end position="137"/>
    </location>
</feature>
<dbReference type="PROSITE" id="PS00211">
    <property type="entry name" value="ABC_TRANSPORTER_1"/>
    <property type="match status" value="1"/>
</dbReference>
<dbReference type="InterPro" id="IPR027417">
    <property type="entry name" value="P-loop_NTPase"/>
</dbReference>
<evidence type="ECO:0000256" key="3">
    <source>
        <dbReference type="ARBA" id="ARBA00022475"/>
    </source>
</evidence>
<dbReference type="GO" id="GO:0005524">
    <property type="term" value="F:ATP binding"/>
    <property type="evidence" value="ECO:0007669"/>
    <property type="project" value="UniProtKB-KW"/>
</dbReference>
<keyword evidence="3" id="KW-1003">Cell membrane</keyword>
<dbReference type="InterPro" id="IPR017871">
    <property type="entry name" value="ABC_transporter-like_CS"/>
</dbReference>
<dbReference type="InterPro" id="IPR003593">
    <property type="entry name" value="AAA+_ATPase"/>
</dbReference>
<dbReference type="NCBIfam" id="TIGR01727">
    <property type="entry name" value="oligo_HPY"/>
    <property type="match status" value="1"/>
</dbReference>
<keyword evidence="2" id="KW-0813">Transport</keyword>
<evidence type="ECO:0000256" key="6">
    <source>
        <dbReference type="ARBA" id="ARBA00023136"/>
    </source>
</evidence>
<dbReference type="SMART" id="SM00382">
    <property type="entry name" value="AAA"/>
    <property type="match status" value="1"/>
</dbReference>
<comment type="subcellular location">
    <subcellularLocation>
        <location evidence="1">Cell membrane</location>
        <topology evidence="1">Peripheral membrane protein</topology>
    </subcellularLocation>
</comment>
<sequence length="578" mass="63882">MTENVLEVEGLRVHFDTLDGPIEALHSVDLKVKDKQIMGLVGESGCGKSVTSLVTIGLATCDVDEGSVRYQGEELLFKDSISDSRIQLASGRITAFGIMASIFSFFATILVEPNLFSSLFLLFLAITIVSWLVGFGAKTEFRKHQKFMRWVRGNEISMIFQEPMSALNPLYTVEKQISEVMRTHDRLVDAETPRHIRILQALVSPFSLFTRAVKLSPYVSSAVIGIFAFVTAAHVWGFSDEAELWAFLLVIILPTLGSRSSLKERMKAIETDFSVVGGPPEVLTGGLEDLILFGNTERRWLRHLSTAVPHLPLGLASSIVVYLMLWMPFSALLGIVVICTLLALPVVIILDYLNLDPAHTRQVISILEEVKIPNPEAVVRMYPHELSGGMRQRVMIAMMMACEPKLLIADEPTTALDVTIQAQILKLMRDLRDEKGTAILLITHDLGVIAEMCDDVTVMYAGSVVETGSITDVLSRPRMPYSIGLLHSIPTIEAGSERAVLPIIPGQVPDPNLHFDGCRFHPRCPFADEQCISTPPPMMEVEPGHFAACHHTDRTNDVSQVQAAFDRFAAEYELEGDA</sequence>
<organism evidence="9">
    <name type="scientific">uncultured marine group II/III euryarchaeote KM3_135_H05</name>
    <dbReference type="NCBI Taxonomy" id="1457866"/>
    <lineage>
        <taxon>Archaea</taxon>
        <taxon>Methanobacteriati</taxon>
        <taxon>Methanobacteriota</taxon>
        <taxon>environmental samples</taxon>
    </lineage>
</organism>
<dbReference type="AlphaFoldDB" id="A0A075GEZ6"/>
<feature type="transmembrane region" description="Helical" evidence="7">
    <location>
        <begin position="218"/>
        <end position="238"/>
    </location>
</feature>
<protein>
    <submittedName>
        <fullName evidence="9">Oligopeptide/dipeptide ABC transporter ATPase subunit (ABC.PE.A)</fullName>
    </submittedName>
</protein>
<dbReference type="InterPro" id="IPR013563">
    <property type="entry name" value="Oligopep_ABC_C"/>
</dbReference>
<dbReference type="PANTHER" id="PTHR43297:SF2">
    <property type="entry name" value="DIPEPTIDE TRANSPORT ATP-BINDING PROTEIN DPPD"/>
    <property type="match status" value="1"/>
</dbReference>
<evidence type="ECO:0000256" key="7">
    <source>
        <dbReference type="SAM" id="Phobius"/>
    </source>
</evidence>
<feature type="transmembrane region" description="Helical" evidence="7">
    <location>
        <begin position="331"/>
        <end position="353"/>
    </location>
</feature>
<feature type="transmembrane region" description="Helical" evidence="7">
    <location>
        <begin position="307"/>
        <end position="325"/>
    </location>
</feature>
<evidence type="ECO:0000256" key="1">
    <source>
        <dbReference type="ARBA" id="ARBA00004202"/>
    </source>
</evidence>
<dbReference type="SUPFAM" id="SSF52540">
    <property type="entry name" value="P-loop containing nucleoside triphosphate hydrolases"/>
    <property type="match status" value="1"/>
</dbReference>